<sequence length="447" mass="53306">MIKIQVNKNKMEEIEDKHWRWFSETGKKKLESYLEKGVYKVVIEKKEEIKDIPKNVYELLEFLNKEKILKSILIGNLIIQTEKYNSIDNIIEQIKCKFSSLFNSLIENSISEFLKKIRLELEAIRNKNTIEHKKNVEAIKITMKNFFQCEKEKVNEDYNKIFNIIDNIKISGRGIEQLSKLEKIFEEKTEIETNKVLKLILNDIFNYDNFIRVNEINSKNNLIRWNAYELLDELKITTCPYCNRQYIHTYISESGKTRADIDHFYPKSKYPFLSVSLYNFIPSCHTCNSSFKGSIDFYKNKGIYPYKEDFGQDAKFETKFYTDKDIKDKDKIYDIRYLLGNSDNFKIEIKPKKPKSHIGKKIQKSIDTFNIQELYNFHKDYIRELIKKAIIYNESRIDELYNQYPELFSNREEVLQMVVSNYICDEDLGKRPLAKLTKDICEELGLR</sequence>
<evidence type="ECO:0000313" key="1">
    <source>
        <dbReference type="EMBL" id="NFH60706.1"/>
    </source>
</evidence>
<protein>
    <submittedName>
        <fullName evidence="1">Uncharacterized protein</fullName>
    </submittedName>
</protein>
<comment type="caution">
    <text evidence="1">The sequence shown here is derived from an EMBL/GenBank/DDBJ whole genome shotgun (WGS) entry which is preliminary data.</text>
</comment>
<dbReference type="Gene3D" id="1.10.30.50">
    <property type="match status" value="1"/>
</dbReference>
<dbReference type="EMBL" id="SWRL01000001">
    <property type="protein sequence ID" value="NFH60706.1"/>
    <property type="molecule type" value="Genomic_DNA"/>
</dbReference>
<dbReference type="AlphaFoldDB" id="A0A6G4EBV0"/>
<reference evidence="1" key="1">
    <citation type="submission" date="2019-04" db="EMBL/GenBank/DDBJ databases">
        <title>Genome sequencing of Clostridium botulinum Groups I-IV and Clostridium butyricum.</title>
        <authorList>
            <person name="Brunt J."/>
            <person name="Van Vliet A.H.M."/>
            <person name="Stringer S.C."/>
            <person name="Carter A.T."/>
            <person name="Peck M.W."/>
        </authorList>
    </citation>
    <scope>NUCLEOTIDE SEQUENCE</scope>
    <source>
        <strain evidence="1">IFR 15/031</strain>
    </source>
</reference>
<accession>A0A6G4EBV0</accession>
<dbReference type="RefSeq" id="WP_061319142.1">
    <property type="nucleotide sequence ID" value="NZ_CP013247.1"/>
</dbReference>
<proteinExistence type="predicted"/>
<organism evidence="1">
    <name type="scientific">Clostridium botulinum</name>
    <dbReference type="NCBI Taxonomy" id="1491"/>
    <lineage>
        <taxon>Bacteria</taxon>
        <taxon>Bacillati</taxon>
        <taxon>Bacillota</taxon>
        <taxon>Clostridia</taxon>
        <taxon>Eubacteriales</taxon>
        <taxon>Clostridiaceae</taxon>
        <taxon>Clostridium</taxon>
    </lineage>
</organism>
<name>A0A6G4EBV0_CLOBO</name>
<gene>
    <name evidence="1" type="ORF">FC962_02085</name>
</gene>